<sequence>MRRPHLSGALGAAFLQGAIRREWVTQDLDSRALGITPKRRKALAGRFGIQAAGHGSRRLQGHVVFR</sequence>
<accession>A0A5E7TB35</accession>
<name>A0A5E7TB35_PSEFL</name>
<organism evidence="1">
    <name type="scientific">Pseudomonas fluorescens</name>
    <dbReference type="NCBI Taxonomy" id="294"/>
    <lineage>
        <taxon>Bacteria</taxon>
        <taxon>Pseudomonadati</taxon>
        <taxon>Pseudomonadota</taxon>
        <taxon>Gammaproteobacteria</taxon>
        <taxon>Pseudomonadales</taxon>
        <taxon>Pseudomonadaceae</taxon>
        <taxon>Pseudomonas</taxon>
    </lineage>
</organism>
<proteinExistence type="predicted"/>
<dbReference type="EMBL" id="LR700639">
    <property type="protein sequence ID" value="VVM11736.1"/>
    <property type="molecule type" value="Genomic_DNA"/>
</dbReference>
<protein>
    <submittedName>
        <fullName evidence="1">Uncharacterized protein</fullName>
    </submittedName>
</protein>
<evidence type="ECO:0000313" key="1">
    <source>
        <dbReference type="EMBL" id="VVM11736.1"/>
    </source>
</evidence>
<reference evidence="1" key="1">
    <citation type="submission" date="2019-09" db="EMBL/GenBank/DDBJ databases">
        <authorList>
            <person name="Chandra G."/>
            <person name="Truman W A."/>
        </authorList>
    </citation>
    <scope>NUCLEOTIDE SEQUENCE</scope>
    <source>
        <strain evidence="1">PS683</strain>
    </source>
</reference>
<gene>
    <name evidence="1" type="ORF">PS683_00010</name>
</gene>
<dbReference type="AlphaFoldDB" id="A0A5E7TB35"/>